<accession>A0A1X4MD19</accession>
<dbReference type="RefSeq" id="WP_085691150.1">
    <property type="nucleotide sequence ID" value="NZ_CP040521.1"/>
</dbReference>
<name>A0A1X4MD19_CORDP</name>
<evidence type="ECO:0000313" key="1">
    <source>
        <dbReference type="EMBL" id="CAB0594346.1"/>
    </source>
</evidence>
<evidence type="ECO:0000313" key="2">
    <source>
        <dbReference type="Proteomes" id="UP000480222"/>
    </source>
</evidence>
<proteinExistence type="predicted"/>
<comment type="caution">
    <text evidence="1">The sequence shown here is derived from an EMBL/GenBank/DDBJ whole genome shotgun (WGS) entry which is preliminary data.</text>
</comment>
<reference evidence="1 2" key="1">
    <citation type="submission" date="2020-02" db="EMBL/GenBank/DDBJ databases">
        <authorList>
            <person name="Brisse S."/>
        </authorList>
    </citation>
    <scope>NUCLEOTIDE SEQUENCE [LARGE SCALE GENOMIC DNA]</scope>
    <source>
        <strain evidence="1">CIP107547</strain>
    </source>
</reference>
<protein>
    <submittedName>
        <fullName evidence="1">Uncharacterized protein</fullName>
    </submittedName>
</protein>
<gene>
    <name evidence="1" type="ORF">CIP107547_00916</name>
</gene>
<dbReference type="Proteomes" id="UP000480222">
    <property type="component" value="Unassembled WGS sequence"/>
</dbReference>
<organism evidence="1 2">
    <name type="scientific">Corynebacterium diphtheriae</name>
    <dbReference type="NCBI Taxonomy" id="1717"/>
    <lineage>
        <taxon>Bacteria</taxon>
        <taxon>Bacillati</taxon>
        <taxon>Actinomycetota</taxon>
        <taxon>Actinomycetes</taxon>
        <taxon>Mycobacteriales</taxon>
        <taxon>Corynebacteriaceae</taxon>
        <taxon>Corynebacterium</taxon>
    </lineage>
</organism>
<sequence>MKVQVAKPFTLIVDGFHRLYTPPAVVELPAPERLIERGLVVEEGTVVAETPGPVEADDAVTEGKFVDTPSPVEAPSARPKQTQTTEVWRAYADSLGIDTKGMKTRQEIIAAVNAVE</sequence>
<dbReference type="EMBL" id="CADDAV010000010">
    <property type="protein sequence ID" value="CAB0594346.1"/>
    <property type="molecule type" value="Genomic_DNA"/>
</dbReference>
<dbReference type="AlphaFoldDB" id="A0A1X4MD19"/>